<keyword evidence="6 8" id="KW-0408">Iron</keyword>
<dbReference type="GO" id="GO:0005506">
    <property type="term" value="F:iron ion binding"/>
    <property type="evidence" value="ECO:0007669"/>
    <property type="project" value="InterPro"/>
</dbReference>
<accession>A0AAN6RNH4</accession>
<dbReference type="EMBL" id="MU856523">
    <property type="protein sequence ID" value="KAK3896583.1"/>
    <property type="molecule type" value="Genomic_DNA"/>
</dbReference>
<dbReference type="PANTHER" id="PTHR24287">
    <property type="entry name" value="P450, PUTATIVE (EUROFUNG)-RELATED"/>
    <property type="match status" value="1"/>
</dbReference>
<comment type="similarity">
    <text evidence="2 8">Belongs to the cytochrome P450 family.</text>
</comment>
<dbReference type="InterPro" id="IPR001128">
    <property type="entry name" value="Cyt_P450"/>
</dbReference>
<sequence length="155" mass="17584">METSHNAIVPLHHDASSLTPTQGKRREALRLYPPIPLNIRVANKDTVLPMGGGPDGTAPIFVPAGQEVAYPVFLTHRRHGLQGEDADLFRPERWRDVRPRFQYLPFNTGPRICPGQQFALLKTLLKTSYVVVRFQQECVRLEGPSDKPQRCIENY</sequence>
<dbReference type="Gene3D" id="1.10.630.10">
    <property type="entry name" value="Cytochrome P450"/>
    <property type="match status" value="1"/>
</dbReference>
<organism evidence="10 11">
    <name type="scientific">Staphylotrichum tortipilum</name>
    <dbReference type="NCBI Taxonomy" id="2831512"/>
    <lineage>
        <taxon>Eukaryota</taxon>
        <taxon>Fungi</taxon>
        <taxon>Dikarya</taxon>
        <taxon>Ascomycota</taxon>
        <taxon>Pezizomycotina</taxon>
        <taxon>Sordariomycetes</taxon>
        <taxon>Sordariomycetidae</taxon>
        <taxon>Sordariales</taxon>
        <taxon>Chaetomiaceae</taxon>
        <taxon>Staphylotrichum</taxon>
    </lineage>
</organism>
<name>A0AAN6RNH4_9PEZI</name>
<evidence type="ECO:0000256" key="4">
    <source>
        <dbReference type="ARBA" id="ARBA00022723"/>
    </source>
</evidence>
<evidence type="ECO:0000313" key="11">
    <source>
        <dbReference type="Proteomes" id="UP001303889"/>
    </source>
</evidence>
<evidence type="ECO:0000256" key="7">
    <source>
        <dbReference type="ARBA" id="ARBA00023033"/>
    </source>
</evidence>
<dbReference type="GO" id="GO:0020037">
    <property type="term" value="F:heme binding"/>
    <property type="evidence" value="ECO:0007669"/>
    <property type="project" value="InterPro"/>
</dbReference>
<dbReference type="Pfam" id="PF00067">
    <property type="entry name" value="p450"/>
    <property type="match status" value="1"/>
</dbReference>
<dbReference type="AlphaFoldDB" id="A0AAN6RNH4"/>
<comment type="caution">
    <text evidence="10">The sequence shown here is derived from an EMBL/GenBank/DDBJ whole genome shotgun (WGS) entry which is preliminary data.</text>
</comment>
<keyword evidence="11" id="KW-1185">Reference proteome</keyword>
<dbReference type="InterPro" id="IPR017972">
    <property type="entry name" value="Cyt_P450_CS"/>
</dbReference>
<evidence type="ECO:0000256" key="6">
    <source>
        <dbReference type="ARBA" id="ARBA00023004"/>
    </source>
</evidence>
<keyword evidence="3 8" id="KW-0349">Heme</keyword>
<evidence type="ECO:0000256" key="1">
    <source>
        <dbReference type="ARBA" id="ARBA00001971"/>
    </source>
</evidence>
<keyword evidence="4 8" id="KW-0479">Metal-binding</keyword>
<dbReference type="PROSITE" id="PS00086">
    <property type="entry name" value="CYTOCHROME_P450"/>
    <property type="match status" value="1"/>
</dbReference>
<dbReference type="InterPro" id="IPR036396">
    <property type="entry name" value="Cyt_P450_sf"/>
</dbReference>
<evidence type="ECO:0000256" key="9">
    <source>
        <dbReference type="SAM" id="MobiDB-lite"/>
    </source>
</evidence>
<gene>
    <name evidence="10" type="ORF">C8A05DRAFT_48420</name>
</gene>
<dbReference type="Proteomes" id="UP001303889">
    <property type="component" value="Unassembled WGS sequence"/>
</dbReference>
<evidence type="ECO:0000256" key="3">
    <source>
        <dbReference type="ARBA" id="ARBA00022617"/>
    </source>
</evidence>
<dbReference type="InterPro" id="IPR047146">
    <property type="entry name" value="Cyt_P450_E_CYP52_fungi"/>
</dbReference>
<evidence type="ECO:0000256" key="8">
    <source>
        <dbReference type="RuleBase" id="RU000461"/>
    </source>
</evidence>
<comment type="cofactor">
    <cofactor evidence="1">
        <name>heme</name>
        <dbReference type="ChEBI" id="CHEBI:30413"/>
    </cofactor>
</comment>
<keyword evidence="7 8" id="KW-0503">Monooxygenase</keyword>
<proteinExistence type="inferred from homology"/>
<protein>
    <submittedName>
        <fullName evidence="10">N-alkane-inducible cytochrome p450</fullName>
    </submittedName>
</protein>
<feature type="region of interest" description="Disordered" evidence="9">
    <location>
        <begin position="1"/>
        <end position="24"/>
    </location>
</feature>
<evidence type="ECO:0000313" key="10">
    <source>
        <dbReference type="EMBL" id="KAK3896583.1"/>
    </source>
</evidence>
<reference evidence="10" key="2">
    <citation type="submission" date="2023-05" db="EMBL/GenBank/DDBJ databases">
        <authorList>
            <consortium name="Lawrence Berkeley National Laboratory"/>
            <person name="Steindorff A."/>
            <person name="Hensen N."/>
            <person name="Bonometti L."/>
            <person name="Westerberg I."/>
            <person name="Brannstrom I.O."/>
            <person name="Guillou S."/>
            <person name="Cros-Aarteil S."/>
            <person name="Calhoun S."/>
            <person name="Haridas S."/>
            <person name="Kuo A."/>
            <person name="Mondo S."/>
            <person name="Pangilinan J."/>
            <person name="Riley R."/>
            <person name="Labutti K."/>
            <person name="Andreopoulos B."/>
            <person name="Lipzen A."/>
            <person name="Chen C."/>
            <person name="Yanf M."/>
            <person name="Daum C."/>
            <person name="Ng V."/>
            <person name="Clum A."/>
            <person name="Ohm R."/>
            <person name="Martin F."/>
            <person name="Silar P."/>
            <person name="Natvig D."/>
            <person name="Lalanne C."/>
            <person name="Gautier V."/>
            <person name="Ament-Velasquez S.L."/>
            <person name="Kruys A."/>
            <person name="Hutchinson M.I."/>
            <person name="Powell A.J."/>
            <person name="Barry K."/>
            <person name="Miller A.N."/>
            <person name="Grigoriev I.V."/>
            <person name="Debuchy R."/>
            <person name="Gladieux P."/>
            <person name="Thoren M.H."/>
            <person name="Johannesson H."/>
        </authorList>
    </citation>
    <scope>NUCLEOTIDE SEQUENCE</scope>
    <source>
        <strain evidence="10">CBS 103.79</strain>
    </source>
</reference>
<dbReference type="GO" id="GO:0016705">
    <property type="term" value="F:oxidoreductase activity, acting on paired donors, with incorporation or reduction of molecular oxygen"/>
    <property type="evidence" value="ECO:0007669"/>
    <property type="project" value="InterPro"/>
</dbReference>
<dbReference type="PANTHER" id="PTHR24287:SF1">
    <property type="entry name" value="P450, PUTATIVE (EUROFUNG)-RELATED"/>
    <property type="match status" value="1"/>
</dbReference>
<dbReference type="GO" id="GO:0004497">
    <property type="term" value="F:monooxygenase activity"/>
    <property type="evidence" value="ECO:0007669"/>
    <property type="project" value="UniProtKB-KW"/>
</dbReference>
<evidence type="ECO:0000256" key="5">
    <source>
        <dbReference type="ARBA" id="ARBA00023002"/>
    </source>
</evidence>
<evidence type="ECO:0000256" key="2">
    <source>
        <dbReference type="ARBA" id="ARBA00010617"/>
    </source>
</evidence>
<dbReference type="SUPFAM" id="SSF48264">
    <property type="entry name" value="Cytochrome P450"/>
    <property type="match status" value="1"/>
</dbReference>
<reference evidence="10" key="1">
    <citation type="journal article" date="2023" name="Mol. Phylogenet. Evol.">
        <title>Genome-scale phylogeny and comparative genomics of the fungal order Sordariales.</title>
        <authorList>
            <person name="Hensen N."/>
            <person name="Bonometti L."/>
            <person name="Westerberg I."/>
            <person name="Brannstrom I.O."/>
            <person name="Guillou S."/>
            <person name="Cros-Aarteil S."/>
            <person name="Calhoun S."/>
            <person name="Haridas S."/>
            <person name="Kuo A."/>
            <person name="Mondo S."/>
            <person name="Pangilinan J."/>
            <person name="Riley R."/>
            <person name="LaButti K."/>
            <person name="Andreopoulos B."/>
            <person name="Lipzen A."/>
            <person name="Chen C."/>
            <person name="Yan M."/>
            <person name="Daum C."/>
            <person name="Ng V."/>
            <person name="Clum A."/>
            <person name="Steindorff A."/>
            <person name="Ohm R.A."/>
            <person name="Martin F."/>
            <person name="Silar P."/>
            <person name="Natvig D.O."/>
            <person name="Lalanne C."/>
            <person name="Gautier V."/>
            <person name="Ament-Velasquez S.L."/>
            <person name="Kruys A."/>
            <person name="Hutchinson M.I."/>
            <person name="Powell A.J."/>
            <person name="Barry K."/>
            <person name="Miller A.N."/>
            <person name="Grigoriev I.V."/>
            <person name="Debuchy R."/>
            <person name="Gladieux P."/>
            <person name="Hiltunen Thoren M."/>
            <person name="Johannesson H."/>
        </authorList>
    </citation>
    <scope>NUCLEOTIDE SEQUENCE</scope>
    <source>
        <strain evidence="10">CBS 103.79</strain>
    </source>
</reference>
<keyword evidence="5 8" id="KW-0560">Oxidoreductase</keyword>